<evidence type="ECO:0000259" key="2">
    <source>
        <dbReference type="PROSITE" id="PS50885"/>
    </source>
</evidence>
<feature type="transmembrane region" description="Helical" evidence="1">
    <location>
        <begin position="15"/>
        <end position="37"/>
    </location>
</feature>
<evidence type="ECO:0000256" key="1">
    <source>
        <dbReference type="SAM" id="Phobius"/>
    </source>
</evidence>
<accession>A0A222FLZ1</accession>
<dbReference type="SUPFAM" id="SSF158472">
    <property type="entry name" value="HAMP domain-like"/>
    <property type="match status" value="1"/>
</dbReference>
<dbReference type="SMART" id="SM00304">
    <property type="entry name" value="HAMP"/>
    <property type="match status" value="1"/>
</dbReference>
<gene>
    <name evidence="3" type="ORF">CHH28_12990</name>
</gene>
<keyword evidence="1" id="KW-0472">Membrane</keyword>
<dbReference type="InterPro" id="IPR003660">
    <property type="entry name" value="HAMP_dom"/>
</dbReference>
<dbReference type="Gene3D" id="6.10.340.10">
    <property type="match status" value="1"/>
</dbReference>
<dbReference type="EMBL" id="CP022530">
    <property type="protein sequence ID" value="ASP39534.1"/>
    <property type="molecule type" value="Genomic_DNA"/>
</dbReference>
<feature type="transmembrane region" description="Helical" evidence="1">
    <location>
        <begin position="203"/>
        <end position="225"/>
    </location>
</feature>
<dbReference type="Pfam" id="PF00672">
    <property type="entry name" value="HAMP"/>
    <property type="match status" value="1"/>
</dbReference>
<dbReference type="CDD" id="cd06225">
    <property type="entry name" value="HAMP"/>
    <property type="match status" value="1"/>
</dbReference>
<keyword evidence="1" id="KW-0812">Transmembrane</keyword>
<evidence type="ECO:0000313" key="3">
    <source>
        <dbReference type="EMBL" id="ASP39534.1"/>
    </source>
</evidence>
<dbReference type="GO" id="GO:0007165">
    <property type="term" value="P:signal transduction"/>
    <property type="evidence" value="ECO:0007669"/>
    <property type="project" value="InterPro"/>
</dbReference>
<dbReference type="Proteomes" id="UP000202440">
    <property type="component" value="Chromosome"/>
</dbReference>
<feature type="domain" description="HAMP" evidence="2">
    <location>
        <begin position="222"/>
        <end position="274"/>
    </location>
</feature>
<reference evidence="3 4" key="1">
    <citation type="submission" date="2017-07" db="EMBL/GenBank/DDBJ databases">
        <title>Annotated genome sequence of Bacterioplanes sanyensis isolated from Red Sea.</title>
        <authorList>
            <person name="Rehman Z.U."/>
        </authorList>
    </citation>
    <scope>NUCLEOTIDE SEQUENCE [LARGE SCALE GENOMIC DNA]</scope>
    <source>
        <strain evidence="3 4">NV9</strain>
    </source>
</reference>
<dbReference type="AlphaFoldDB" id="A0A222FLZ1"/>
<sequence>MLITQESFALFRLRLITTFSVAAALLITVVLASGYALTRLSHWQQSAANWHASSLQLSGQLSVLLQQAQHYKRNAPRDYESYNRDLVVFYQQFLHSIAATEQAVAVLQQHQQALANDNELLSLLNATELFQAQNLHAQWLQDWQSFEVALHDALGDPAEPRLEWGAEYILANIAPLQARRDSLQSAIASAQQRFEQGSQQGRLLAMSTLIVLVLVLLLLLALRVVRPIVRTAHACDRVASGEYGLQIDETGSTETRQLQHAFNQLSARAKLMLDLVRDIHQPTDTATKLNDIFDSGRSALGINWLGLIALDSSRIELTHSAPDALDAHWRHRHISPNKVFGQELQASFQQQWLSLDNIRQLAVSRHDERFLRELHKNTLASEVVGYPFRCPQHKQFILLFSTRQETGFSAEQSNLIRALVPLMADAILESFETNTTELTLPMASSH</sequence>
<dbReference type="GO" id="GO:0016020">
    <property type="term" value="C:membrane"/>
    <property type="evidence" value="ECO:0007669"/>
    <property type="project" value="InterPro"/>
</dbReference>
<protein>
    <recommendedName>
        <fullName evidence="2">HAMP domain-containing protein</fullName>
    </recommendedName>
</protein>
<organism evidence="3 4">
    <name type="scientific">Bacterioplanes sanyensis</name>
    <dbReference type="NCBI Taxonomy" id="1249553"/>
    <lineage>
        <taxon>Bacteria</taxon>
        <taxon>Pseudomonadati</taxon>
        <taxon>Pseudomonadota</taxon>
        <taxon>Gammaproteobacteria</taxon>
        <taxon>Oceanospirillales</taxon>
        <taxon>Oceanospirillaceae</taxon>
        <taxon>Bacterioplanes</taxon>
    </lineage>
</organism>
<name>A0A222FLZ1_9GAMM</name>
<dbReference type="KEGG" id="bsan:CHH28_12990"/>
<proteinExistence type="predicted"/>
<keyword evidence="4" id="KW-1185">Reference proteome</keyword>
<keyword evidence="1" id="KW-1133">Transmembrane helix</keyword>
<evidence type="ECO:0000313" key="4">
    <source>
        <dbReference type="Proteomes" id="UP000202440"/>
    </source>
</evidence>
<dbReference type="PROSITE" id="PS50885">
    <property type="entry name" value="HAMP"/>
    <property type="match status" value="1"/>
</dbReference>